<dbReference type="Gene3D" id="2.30.42.10">
    <property type="match status" value="1"/>
</dbReference>
<dbReference type="InterPro" id="IPR043504">
    <property type="entry name" value="Peptidase_S1_PA_chymotrypsin"/>
</dbReference>
<dbReference type="InterPro" id="IPR001940">
    <property type="entry name" value="Peptidase_S1C"/>
</dbReference>
<dbReference type="SUPFAM" id="SSF50494">
    <property type="entry name" value="Trypsin-like serine proteases"/>
    <property type="match status" value="1"/>
</dbReference>
<dbReference type="EMBL" id="JACZDF010000002">
    <property type="protein sequence ID" value="MBD9698689.1"/>
    <property type="molecule type" value="Genomic_DNA"/>
</dbReference>
<feature type="domain" description="PDZ" evidence="5">
    <location>
        <begin position="364"/>
        <end position="451"/>
    </location>
</feature>
<organism evidence="6 7">
    <name type="scientific">Flavimobilis rhizosphaerae</name>
    <dbReference type="NCBI Taxonomy" id="2775421"/>
    <lineage>
        <taxon>Bacteria</taxon>
        <taxon>Bacillati</taxon>
        <taxon>Actinomycetota</taxon>
        <taxon>Actinomycetes</taxon>
        <taxon>Micrococcales</taxon>
        <taxon>Jonesiaceae</taxon>
        <taxon>Flavimobilis</taxon>
    </lineage>
</organism>
<evidence type="ECO:0000256" key="4">
    <source>
        <dbReference type="SAM" id="MobiDB-lite"/>
    </source>
</evidence>
<dbReference type="Pfam" id="PF13180">
    <property type="entry name" value="PDZ_2"/>
    <property type="match status" value="1"/>
</dbReference>
<protein>
    <submittedName>
        <fullName evidence="6">Trypsin-like peptidase domain-containing protein</fullName>
    </submittedName>
</protein>
<evidence type="ECO:0000313" key="7">
    <source>
        <dbReference type="Proteomes" id="UP000642107"/>
    </source>
</evidence>
<feature type="region of interest" description="Disordered" evidence="4">
    <location>
        <begin position="463"/>
        <end position="500"/>
    </location>
</feature>
<keyword evidence="3" id="KW-0378">Hydrolase</keyword>
<dbReference type="SMART" id="SM00228">
    <property type="entry name" value="PDZ"/>
    <property type="match status" value="1"/>
</dbReference>
<evidence type="ECO:0000256" key="3">
    <source>
        <dbReference type="ARBA" id="ARBA00022801"/>
    </source>
</evidence>
<feature type="compositionally biased region" description="Pro residues" evidence="4">
    <location>
        <begin position="43"/>
        <end position="61"/>
    </location>
</feature>
<feature type="compositionally biased region" description="Low complexity" evidence="4">
    <location>
        <begin position="13"/>
        <end position="42"/>
    </location>
</feature>
<name>A0ABR9DNI3_9MICO</name>
<dbReference type="InterPro" id="IPR001478">
    <property type="entry name" value="PDZ"/>
</dbReference>
<dbReference type="InterPro" id="IPR036034">
    <property type="entry name" value="PDZ_sf"/>
</dbReference>
<keyword evidence="7" id="KW-1185">Reference proteome</keyword>
<feature type="compositionally biased region" description="Basic and acidic residues" evidence="4">
    <location>
        <begin position="479"/>
        <end position="491"/>
    </location>
</feature>
<accession>A0ABR9DNI3</accession>
<dbReference type="CDD" id="cd06779">
    <property type="entry name" value="cpPDZ_Deg_HtrA-like"/>
    <property type="match status" value="1"/>
</dbReference>
<dbReference type="Gene3D" id="2.40.10.10">
    <property type="entry name" value="Trypsin-like serine proteases"/>
    <property type="match status" value="2"/>
</dbReference>
<feature type="region of interest" description="Disordered" evidence="4">
    <location>
        <begin position="1"/>
        <end position="100"/>
    </location>
</feature>
<dbReference type="Pfam" id="PF13365">
    <property type="entry name" value="Trypsin_2"/>
    <property type="match status" value="1"/>
</dbReference>
<dbReference type="PANTHER" id="PTHR43343">
    <property type="entry name" value="PEPTIDASE S12"/>
    <property type="match status" value="1"/>
</dbReference>
<dbReference type="PRINTS" id="PR00834">
    <property type="entry name" value="PROTEASES2C"/>
</dbReference>
<dbReference type="PROSITE" id="PS50106">
    <property type="entry name" value="PDZ"/>
    <property type="match status" value="1"/>
</dbReference>
<sequence>MDENTTQPIPAAGGETTPEGRPGTTDAQQQAAPQPNTFAAPDAPLPGPVPPAPQPTAPPQSTPATAHPYAAGYGQHPQGASSGPGAIPAPPAPSAPRRSRTWPAVVATAAATALVVGGGTAYVTAQLVDPPAASAGTSTTVKGLGTSSTISVDAVTPASWEEVAARVAPTVVAIDVVSSSGESQGSGVIIDTAGHILTNNHVVVGANDDTVSVTLSDGRLFDAKIVGLDASTDLAVVKLVDPPSDLTAATLADSAKVVVGNAVMAVGNPLGLANTVTTGIVSAVDRPVTTSDGTQESTAVTNAIQIDAAINPGNSGGPLFNAEGQVIGITSSIATLSSGSGQSGSIGLGFAIPANLARSVGDQLIANGAAEHAFLGVSLRDGTATADGTTRRGAQVVEVTSGSAAAQGGVVQGDVIVAIDGKAVSGAEFLTAAVRERVEGDRAVLTVVRDGAAKDLTVTLTARQDTAATPGDDSSNTPGEERPSRPGDDSGRTFPGDMTQEEFFQWLQENL</sequence>
<gene>
    <name evidence="6" type="ORF">IGS67_04150</name>
</gene>
<dbReference type="SUPFAM" id="SSF50156">
    <property type="entry name" value="PDZ domain-like"/>
    <property type="match status" value="1"/>
</dbReference>
<dbReference type="RefSeq" id="WP_192278205.1">
    <property type="nucleotide sequence ID" value="NZ_JACZDF010000002.1"/>
</dbReference>
<proteinExistence type="inferred from homology"/>
<evidence type="ECO:0000256" key="1">
    <source>
        <dbReference type="ARBA" id="ARBA00010541"/>
    </source>
</evidence>
<dbReference type="InterPro" id="IPR009003">
    <property type="entry name" value="Peptidase_S1_PA"/>
</dbReference>
<dbReference type="PANTHER" id="PTHR43343:SF3">
    <property type="entry name" value="PROTEASE DO-LIKE 8, CHLOROPLASTIC"/>
    <property type="match status" value="1"/>
</dbReference>
<evidence type="ECO:0000259" key="5">
    <source>
        <dbReference type="PROSITE" id="PS50106"/>
    </source>
</evidence>
<comment type="caution">
    <text evidence="6">The sequence shown here is derived from an EMBL/GenBank/DDBJ whole genome shotgun (WGS) entry which is preliminary data.</text>
</comment>
<feature type="compositionally biased region" description="Polar residues" evidence="4">
    <location>
        <begin position="463"/>
        <end position="478"/>
    </location>
</feature>
<dbReference type="InterPro" id="IPR051201">
    <property type="entry name" value="Chloro_Bact_Ser_Proteases"/>
</dbReference>
<evidence type="ECO:0000256" key="2">
    <source>
        <dbReference type="ARBA" id="ARBA00022670"/>
    </source>
</evidence>
<dbReference type="Proteomes" id="UP000642107">
    <property type="component" value="Unassembled WGS sequence"/>
</dbReference>
<comment type="similarity">
    <text evidence="1">Belongs to the peptidase S1C family.</text>
</comment>
<reference evidence="6 7" key="1">
    <citation type="submission" date="2020-09" db="EMBL/GenBank/DDBJ databases">
        <title>Flavimobilis rhizosphaerae sp. nov., isolated from rhizosphere soil of Spartina alterniflora.</title>
        <authorList>
            <person name="Hanqin C."/>
        </authorList>
    </citation>
    <scope>NUCLEOTIDE SEQUENCE [LARGE SCALE GENOMIC DNA]</scope>
    <source>
        <strain evidence="6 7">GY 10621</strain>
    </source>
</reference>
<evidence type="ECO:0000313" key="6">
    <source>
        <dbReference type="EMBL" id="MBD9698689.1"/>
    </source>
</evidence>
<keyword evidence="2" id="KW-0645">Protease</keyword>